<gene>
    <name evidence="15" type="ORF">Vbra_9722</name>
</gene>
<dbReference type="OrthoDB" id="444079at2759"/>
<sequence length="757" mass="84986">MASLAMKSMQSLRRAHTGLLDVNFGTRSSLRGDLVLHPFGEVRIRYDSFMLFFIVFSAVLEPFVVCFDVFLDSPWFELNRLVDAIFILDLFVNFNTGIESDGQVILDRRQIANKYLRGWFLFDLLASIPIDLIFLWTVGGEKSTTAKYFRAFKLLKIARLLRLLRLGRIFERLEEALVLKGSVVSIIKFAILASLTCHWICCIFHVAALNTMYEDRESWVDDHGLRDDGNGMRYVFALYFAASTVTTIGYGDVRGISTEELVCQVFATIAGSCILATLITVIMSLVKELNASQMRFKRKMDLINTFLKAKDLPLPLQRRVREYFMFLKRYQLGRDDMEDEKYLMSELSSKLRQEVALHINAGIVRHAPVFQGADESFVADVCGEMQRRYFSPGEVVLQENSIGDSMYILANGTVDVLKGGVKVATLSEGSVFGEMALLGISNKRTATIKTVTFCDLRVIQRGTFQQLLRKFPNEAARLEAEGRRRLRELQMLDSNKEKEKDKSLPGSPQYSRSCTFGMKQSGSRTPPLHPSTPTRSPKRHVTDPLESPKRQQQQVEETRGISHEDQQQQPQQQPQTPEFPRMGWPDRAGEEEEAPEGAETLTTMASVALHSHSVAPAHLQLPPLPARHAVSQTASRLPNPTRQPYDGEHGLPAAKFRATLAELTLRQLVYVQKRVATEVIRRRLQHRHSSYASELGDSTPQMGSPSVGLHQSGANVLESDSSEGGERGRGVRWLSDGDDDAGNADLLEPPGVVQGDD</sequence>
<dbReference type="Pfam" id="PF00027">
    <property type="entry name" value="cNMP_binding"/>
    <property type="match status" value="1"/>
</dbReference>
<evidence type="ECO:0000313" key="16">
    <source>
        <dbReference type="Proteomes" id="UP000041254"/>
    </source>
</evidence>
<feature type="compositionally biased region" description="Polar residues" evidence="12">
    <location>
        <begin position="506"/>
        <end position="524"/>
    </location>
</feature>
<evidence type="ECO:0000256" key="5">
    <source>
        <dbReference type="ARBA" id="ARBA00022826"/>
    </source>
</evidence>
<accession>A0A0G4G8J6</accession>
<evidence type="ECO:0000256" key="1">
    <source>
        <dbReference type="ARBA" id="ARBA00004141"/>
    </source>
</evidence>
<keyword evidence="3" id="KW-0633">Potassium transport</keyword>
<dbReference type="GO" id="GO:0034702">
    <property type="term" value="C:monoatomic ion channel complex"/>
    <property type="evidence" value="ECO:0007669"/>
    <property type="project" value="UniProtKB-KW"/>
</dbReference>
<keyword evidence="4 13" id="KW-0812">Transmembrane</keyword>
<dbReference type="AlphaFoldDB" id="A0A0G4G8J6"/>
<dbReference type="Proteomes" id="UP000041254">
    <property type="component" value="Unassembled WGS sequence"/>
</dbReference>
<evidence type="ECO:0000256" key="8">
    <source>
        <dbReference type="ARBA" id="ARBA00022989"/>
    </source>
</evidence>
<feature type="transmembrane region" description="Helical" evidence="13">
    <location>
        <begin position="119"/>
        <end position="138"/>
    </location>
</feature>
<keyword evidence="2" id="KW-0813">Transport</keyword>
<evidence type="ECO:0000256" key="13">
    <source>
        <dbReference type="SAM" id="Phobius"/>
    </source>
</evidence>
<feature type="transmembrane region" description="Helical" evidence="13">
    <location>
        <begin position="233"/>
        <end position="253"/>
    </location>
</feature>
<keyword evidence="9" id="KW-0406">Ion transport</keyword>
<dbReference type="PANTHER" id="PTHR10217">
    <property type="entry name" value="VOLTAGE AND LIGAND GATED POTASSIUM CHANNEL"/>
    <property type="match status" value="1"/>
</dbReference>
<dbReference type="GO" id="GO:0042391">
    <property type="term" value="P:regulation of membrane potential"/>
    <property type="evidence" value="ECO:0007669"/>
    <property type="project" value="TreeGrafter"/>
</dbReference>
<feature type="region of interest" description="Disordered" evidence="12">
    <location>
        <begin position="629"/>
        <end position="648"/>
    </location>
</feature>
<feature type="transmembrane region" description="Helical" evidence="13">
    <location>
        <begin position="49"/>
        <end position="71"/>
    </location>
</feature>
<dbReference type="SUPFAM" id="SSF81324">
    <property type="entry name" value="Voltage-gated potassium channels"/>
    <property type="match status" value="1"/>
</dbReference>
<dbReference type="InterPro" id="IPR003938">
    <property type="entry name" value="K_chnl_volt-dep_EAG/ELK/ERG"/>
</dbReference>
<dbReference type="InParanoid" id="A0A0G4G8J6"/>
<dbReference type="EMBL" id="CDMY01000586">
    <property type="protein sequence ID" value="CEM24679.1"/>
    <property type="molecule type" value="Genomic_DNA"/>
</dbReference>
<protein>
    <recommendedName>
        <fullName evidence="14">Cyclic nucleotide-binding domain-containing protein</fullName>
    </recommendedName>
</protein>
<dbReference type="PANTHER" id="PTHR10217:SF435">
    <property type="entry name" value="POTASSIUM VOLTAGE-GATED CHANNEL PROTEIN EAG"/>
    <property type="match status" value="1"/>
</dbReference>
<evidence type="ECO:0000256" key="10">
    <source>
        <dbReference type="ARBA" id="ARBA00023136"/>
    </source>
</evidence>
<proteinExistence type="predicted"/>
<feature type="region of interest" description="Disordered" evidence="12">
    <location>
        <begin position="691"/>
        <end position="757"/>
    </location>
</feature>
<evidence type="ECO:0000256" key="7">
    <source>
        <dbReference type="ARBA" id="ARBA00022958"/>
    </source>
</evidence>
<keyword evidence="7" id="KW-0630">Potassium</keyword>
<name>A0A0G4G8J6_VITBC</name>
<dbReference type="PROSITE" id="PS00889">
    <property type="entry name" value="CNMP_BINDING_2"/>
    <property type="match status" value="1"/>
</dbReference>
<dbReference type="SUPFAM" id="SSF51206">
    <property type="entry name" value="cAMP-binding domain-like"/>
    <property type="match status" value="1"/>
</dbReference>
<dbReference type="InterPro" id="IPR014710">
    <property type="entry name" value="RmlC-like_jellyroll"/>
</dbReference>
<dbReference type="OMA" id="HINAGIV"/>
<dbReference type="PhylomeDB" id="A0A0G4G8J6"/>
<evidence type="ECO:0000256" key="2">
    <source>
        <dbReference type="ARBA" id="ARBA00022448"/>
    </source>
</evidence>
<evidence type="ECO:0000256" key="11">
    <source>
        <dbReference type="ARBA" id="ARBA00023303"/>
    </source>
</evidence>
<evidence type="ECO:0000259" key="14">
    <source>
        <dbReference type="PROSITE" id="PS50042"/>
    </source>
</evidence>
<dbReference type="PROSITE" id="PS50042">
    <property type="entry name" value="CNMP_BINDING_3"/>
    <property type="match status" value="1"/>
</dbReference>
<feature type="compositionally biased region" description="Basic and acidic residues" evidence="12">
    <location>
        <begin position="556"/>
        <end position="566"/>
    </location>
</feature>
<evidence type="ECO:0000256" key="9">
    <source>
        <dbReference type="ARBA" id="ARBA00023065"/>
    </source>
</evidence>
<keyword evidence="6" id="KW-0851">Voltage-gated channel</keyword>
<keyword evidence="11" id="KW-0407">Ion channel</keyword>
<dbReference type="VEuPathDB" id="CryptoDB:Vbra_9722"/>
<keyword evidence="10 13" id="KW-0472">Membrane</keyword>
<evidence type="ECO:0000256" key="6">
    <source>
        <dbReference type="ARBA" id="ARBA00022882"/>
    </source>
</evidence>
<evidence type="ECO:0000313" key="15">
    <source>
        <dbReference type="EMBL" id="CEM24679.1"/>
    </source>
</evidence>
<reference evidence="15 16" key="1">
    <citation type="submission" date="2014-11" db="EMBL/GenBank/DDBJ databases">
        <authorList>
            <person name="Zhu J."/>
            <person name="Qi W."/>
            <person name="Song R."/>
        </authorList>
    </citation>
    <scope>NUCLEOTIDE SEQUENCE [LARGE SCALE GENOMIC DNA]</scope>
</reference>
<feature type="domain" description="Cyclic nucleotide-binding" evidence="14">
    <location>
        <begin position="369"/>
        <end position="485"/>
    </location>
</feature>
<evidence type="ECO:0000256" key="12">
    <source>
        <dbReference type="SAM" id="MobiDB-lite"/>
    </source>
</evidence>
<dbReference type="GO" id="GO:0005886">
    <property type="term" value="C:plasma membrane"/>
    <property type="evidence" value="ECO:0007669"/>
    <property type="project" value="TreeGrafter"/>
</dbReference>
<comment type="subcellular location">
    <subcellularLocation>
        <location evidence="1">Membrane</location>
        <topology evidence="1">Multi-pass membrane protein</topology>
    </subcellularLocation>
</comment>
<feature type="compositionally biased region" description="Polar residues" evidence="12">
    <location>
        <begin position="630"/>
        <end position="642"/>
    </location>
</feature>
<evidence type="ECO:0000256" key="4">
    <source>
        <dbReference type="ARBA" id="ARBA00022692"/>
    </source>
</evidence>
<dbReference type="Pfam" id="PF00520">
    <property type="entry name" value="Ion_trans"/>
    <property type="match status" value="1"/>
</dbReference>
<dbReference type="SMART" id="SM00100">
    <property type="entry name" value="cNMP"/>
    <property type="match status" value="1"/>
</dbReference>
<dbReference type="GO" id="GO:0005249">
    <property type="term" value="F:voltage-gated potassium channel activity"/>
    <property type="evidence" value="ECO:0007669"/>
    <property type="project" value="InterPro"/>
</dbReference>
<keyword evidence="5" id="KW-0631">Potassium channel</keyword>
<evidence type="ECO:0000256" key="3">
    <source>
        <dbReference type="ARBA" id="ARBA00022538"/>
    </source>
</evidence>
<dbReference type="CDD" id="cd00038">
    <property type="entry name" value="CAP_ED"/>
    <property type="match status" value="1"/>
</dbReference>
<feature type="compositionally biased region" description="Polar residues" evidence="12">
    <location>
        <begin position="691"/>
        <end position="704"/>
    </location>
</feature>
<keyword evidence="8 13" id="KW-1133">Transmembrane helix</keyword>
<dbReference type="Gene3D" id="1.10.287.70">
    <property type="match status" value="1"/>
</dbReference>
<dbReference type="InterPro" id="IPR018488">
    <property type="entry name" value="cNMP-bd_CS"/>
</dbReference>
<keyword evidence="16" id="KW-1185">Reference proteome</keyword>
<feature type="compositionally biased region" description="Basic and acidic residues" evidence="12">
    <location>
        <begin position="489"/>
        <end position="503"/>
    </location>
</feature>
<feature type="transmembrane region" description="Helical" evidence="13">
    <location>
        <begin position="189"/>
        <end position="213"/>
    </location>
</feature>
<dbReference type="InterPro" id="IPR000595">
    <property type="entry name" value="cNMP-bd_dom"/>
</dbReference>
<feature type="region of interest" description="Disordered" evidence="12">
    <location>
        <begin position="489"/>
        <end position="599"/>
    </location>
</feature>
<feature type="transmembrane region" description="Helical" evidence="13">
    <location>
        <begin position="265"/>
        <end position="286"/>
    </location>
</feature>
<dbReference type="Gene3D" id="1.10.287.630">
    <property type="entry name" value="Helix hairpin bin"/>
    <property type="match status" value="1"/>
</dbReference>
<feature type="compositionally biased region" description="Basic and acidic residues" evidence="12">
    <location>
        <begin position="540"/>
        <end position="549"/>
    </location>
</feature>
<dbReference type="InterPro" id="IPR018490">
    <property type="entry name" value="cNMP-bd_dom_sf"/>
</dbReference>
<dbReference type="Gene3D" id="2.60.120.10">
    <property type="entry name" value="Jelly Rolls"/>
    <property type="match status" value="1"/>
</dbReference>
<dbReference type="PRINTS" id="PR01463">
    <property type="entry name" value="EAGCHANLFMLY"/>
</dbReference>
<dbReference type="InterPro" id="IPR005821">
    <property type="entry name" value="Ion_trans_dom"/>
</dbReference>
<dbReference type="InterPro" id="IPR050818">
    <property type="entry name" value="KCNH_animal-type"/>
</dbReference>
<organism evidence="15 16">
    <name type="scientific">Vitrella brassicaformis (strain CCMP3155)</name>
    <dbReference type="NCBI Taxonomy" id="1169540"/>
    <lineage>
        <taxon>Eukaryota</taxon>
        <taxon>Sar</taxon>
        <taxon>Alveolata</taxon>
        <taxon>Colpodellida</taxon>
        <taxon>Vitrellaceae</taxon>
        <taxon>Vitrella</taxon>
    </lineage>
</organism>